<organism evidence="1 2">
    <name type="scientific">Vararia minispora EC-137</name>
    <dbReference type="NCBI Taxonomy" id="1314806"/>
    <lineage>
        <taxon>Eukaryota</taxon>
        <taxon>Fungi</taxon>
        <taxon>Dikarya</taxon>
        <taxon>Basidiomycota</taxon>
        <taxon>Agaricomycotina</taxon>
        <taxon>Agaricomycetes</taxon>
        <taxon>Russulales</taxon>
        <taxon>Lachnocladiaceae</taxon>
        <taxon>Vararia</taxon>
    </lineage>
</organism>
<reference evidence="1" key="2">
    <citation type="journal article" date="2022" name="New Phytol.">
        <title>Evolutionary transition to the ectomycorrhizal habit in the genomes of a hyperdiverse lineage of mushroom-forming fungi.</title>
        <authorList>
            <person name="Looney B."/>
            <person name="Miyauchi S."/>
            <person name="Morin E."/>
            <person name="Drula E."/>
            <person name="Courty P.E."/>
            <person name="Kohler A."/>
            <person name="Kuo A."/>
            <person name="LaButti K."/>
            <person name="Pangilinan J."/>
            <person name="Lipzen A."/>
            <person name="Riley R."/>
            <person name="Andreopoulos W."/>
            <person name="He G."/>
            <person name="Johnson J."/>
            <person name="Nolan M."/>
            <person name="Tritt A."/>
            <person name="Barry K.W."/>
            <person name="Grigoriev I.V."/>
            <person name="Nagy L.G."/>
            <person name="Hibbett D."/>
            <person name="Henrissat B."/>
            <person name="Matheny P.B."/>
            <person name="Labbe J."/>
            <person name="Martin F.M."/>
        </authorList>
    </citation>
    <scope>NUCLEOTIDE SEQUENCE</scope>
    <source>
        <strain evidence="1">EC-137</strain>
    </source>
</reference>
<name>A0ACB8Q6L8_9AGAM</name>
<comment type="caution">
    <text evidence="1">The sequence shown here is derived from an EMBL/GenBank/DDBJ whole genome shotgun (WGS) entry which is preliminary data.</text>
</comment>
<proteinExistence type="predicted"/>
<reference evidence="1" key="1">
    <citation type="submission" date="2021-02" db="EMBL/GenBank/DDBJ databases">
        <authorList>
            <consortium name="DOE Joint Genome Institute"/>
            <person name="Ahrendt S."/>
            <person name="Looney B.P."/>
            <person name="Miyauchi S."/>
            <person name="Morin E."/>
            <person name="Drula E."/>
            <person name="Courty P.E."/>
            <person name="Chicoki N."/>
            <person name="Fauchery L."/>
            <person name="Kohler A."/>
            <person name="Kuo A."/>
            <person name="Labutti K."/>
            <person name="Pangilinan J."/>
            <person name="Lipzen A."/>
            <person name="Riley R."/>
            <person name="Andreopoulos W."/>
            <person name="He G."/>
            <person name="Johnson J."/>
            <person name="Barry K.W."/>
            <person name="Grigoriev I.V."/>
            <person name="Nagy L."/>
            <person name="Hibbett D."/>
            <person name="Henrissat B."/>
            <person name="Matheny P.B."/>
            <person name="Labbe J."/>
            <person name="Martin F."/>
        </authorList>
    </citation>
    <scope>NUCLEOTIDE SEQUENCE</scope>
    <source>
        <strain evidence="1">EC-137</strain>
    </source>
</reference>
<evidence type="ECO:0000313" key="2">
    <source>
        <dbReference type="Proteomes" id="UP000814128"/>
    </source>
</evidence>
<dbReference type="EMBL" id="MU273952">
    <property type="protein sequence ID" value="KAI0027243.1"/>
    <property type="molecule type" value="Genomic_DNA"/>
</dbReference>
<dbReference type="Proteomes" id="UP000814128">
    <property type="component" value="Unassembled WGS sequence"/>
</dbReference>
<protein>
    <submittedName>
        <fullName evidence="1">Uncharacterized protein</fullName>
    </submittedName>
</protein>
<evidence type="ECO:0000313" key="1">
    <source>
        <dbReference type="EMBL" id="KAI0027243.1"/>
    </source>
</evidence>
<sequence>MALDESDLRDCFKHVLTLCHAWDSREWARRFREQIETWVRDYAFNAHVVLMWEAEPERTRGRRFSAGEGYARFYACRRAMAGLTQECDLIVREGAHAWRVATSGGHTVLDGRDVDADAFRRTFGWWSAAERLHFRSSQETLPFRISEGIRERARQLGLEEPPRDRITQILQWMYPRPATAEDSIRPVHCGDNWEFVWGAHDFEREYAVSEDSSDNLKYRLSHLMRRSRLIPRRERGGRPGAGGEEEQDFVLDIRRVTIAEGGQDVEQELVPVGVRARTDLHVRPLPRPPSRPRGMRPMPARAHPRPPVAPAALRIELGTLPEHAEGADGRDGLEEDERVVRRDGRAELERGDGRDGRELLSVLGEFAGVVPSPPLQDRLLLPDASSSFGHRSMHREVERHSVDPSALYLVFEHGELARATGEGASLF</sequence>
<accession>A0ACB8Q6L8</accession>
<keyword evidence="2" id="KW-1185">Reference proteome</keyword>
<gene>
    <name evidence="1" type="ORF">K488DRAFT_91087</name>
</gene>